<dbReference type="EMBL" id="JABAFN010000065">
    <property type="protein sequence ID" value="NME23079.1"/>
    <property type="molecule type" value="Genomic_DNA"/>
</dbReference>
<organism evidence="1">
    <name type="scientific">Limosilactobacillus reuteri</name>
    <name type="common">Lactobacillus reuteri</name>
    <dbReference type="NCBI Taxonomy" id="1598"/>
    <lineage>
        <taxon>Bacteria</taxon>
        <taxon>Bacillati</taxon>
        <taxon>Bacillota</taxon>
        <taxon>Bacilli</taxon>
        <taxon>Lactobacillales</taxon>
        <taxon>Lactobacillaceae</taxon>
        <taxon>Limosilactobacillus</taxon>
    </lineage>
</organism>
<dbReference type="AlphaFoldDB" id="A0A0U5JXD6"/>
<dbReference type="EMBL" id="LN887696">
    <property type="protein sequence ID" value="CUR41524.1"/>
    <property type="molecule type" value="Genomic_DNA"/>
</dbReference>
<proteinExistence type="predicted"/>
<protein>
    <submittedName>
        <fullName evidence="1">Uncharacterized protein</fullName>
    </submittedName>
</protein>
<sequence>MNRGRLIQEEYNFFEIMCNELGVRGQFAHDNNGLEYMVIVAPNGAIRAVPCRVEWLDFLTDGLDRNEAIYEIRRDLLTKFMSGGCGVDTSPTELTYKDRKFFNEFRQGVLKLMGRI</sequence>
<name>A0A0U5JXD6_LIMRT</name>
<evidence type="ECO:0000313" key="1">
    <source>
        <dbReference type="EMBL" id="CUR41524.1"/>
    </source>
</evidence>
<accession>A0A0U5JXD6</accession>
<evidence type="ECO:0000313" key="2">
    <source>
        <dbReference type="EMBL" id="NME23079.1"/>
    </source>
</evidence>
<evidence type="ECO:0000313" key="3">
    <source>
        <dbReference type="Proteomes" id="UP000587270"/>
    </source>
</evidence>
<reference evidence="2 3" key="2">
    <citation type="submission" date="2020-04" db="EMBL/GenBank/DDBJ databases">
        <authorList>
            <person name="Hitch T.C.A."/>
            <person name="Wylensek D."/>
            <person name="Clavel T."/>
        </authorList>
    </citation>
    <scope>NUCLEOTIDE SEQUENCE [LARGE SCALE GENOMIC DNA]</scope>
    <source>
        <strain evidence="2 3">WCA-386-APC-4I</strain>
    </source>
</reference>
<gene>
    <name evidence="2" type="ORF">HF865_10425</name>
    <name evidence="1" type="ORF">LRLP16767_LRLP167_00043</name>
</gene>
<reference evidence="1" key="1">
    <citation type="submission" date="2015-10" db="EMBL/GenBank/DDBJ databases">
        <authorList>
            <person name="Gilbert D.G."/>
        </authorList>
    </citation>
    <scope>NUCLEOTIDE SEQUENCE</scope>
    <source>
        <strain evidence="1">Lp167-67</strain>
    </source>
</reference>
<dbReference type="Proteomes" id="UP000587270">
    <property type="component" value="Unassembled WGS sequence"/>
</dbReference>
<dbReference type="RefSeq" id="WP_170090909.1">
    <property type="nucleotide sequence ID" value="NZ_JABAFN010000065.1"/>
</dbReference>